<reference evidence="1 2" key="1">
    <citation type="submission" date="2016-07" db="EMBL/GenBank/DDBJ databases">
        <title>Genome of Pelobium manganitolerans.</title>
        <authorList>
            <person name="Wu S."/>
            <person name="Wang G."/>
        </authorList>
    </citation>
    <scope>NUCLEOTIDE SEQUENCE [LARGE SCALE GENOMIC DNA]</scope>
    <source>
        <strain evidence="1 2">YS-25</strain>
    </source>
</reference>
<name>A0A419S1P5_9SPHI</name>
<comment type="caution">
    <text evidence="1">The sequence shown here is derived from an EMBL/GenBank/DDBJ whole genome shotgun (WGS) entry which is preliminary data.</text>
</comment>
<gene>
    <name evidence="1" type="ORF">BCY91_12175</name>
</gene>
<dbReference type="AlphaFoldDB" id="A0A419S1P5"/>
<keyword evidence="2" id="KW-1185">Reference proteome</keyword>
<dbReference type="Proteomes" id="UP000283433">
    <property type="component" value="Unassembled WGS sequence"/>
</dbReference>
<dbReference type="Gene3D" id="3.40.50.150">
    <property type="entry name" value="Vaccinia Virus protein VP39"/>
    <property type="match status" value="1"/>
</dbReference>
<evidence type="ECO:0000313" key="2">
    <source>
        <dbReference type="Proteomes" id="UP000283433"/>
    </source>
</evidence>
<sequence>MFYKAKVGFLLKKFLEKYLMKMDKSEVVFEAQCVADVGKVFYYQDKVYRSIARANVQDEIKQLISADFFPSLVESGLIDTKIAELDLIDLRGHLILEHKMLRAFLHPAEYTNKMFYEGALTIIHILKILTRNGYVLKDGHSFNITNYGGRFFFFDFTSITKSSSISYEWFEEFYKYFAIPIYLASKRQTYALAKEYRREHKVGLGLKLADNKFLKNWIFRELRKCAKNLNKPILFVNELEAWLLRHPPVEFGGYWDNYNQDHSFDIFTPRTVKQRFVYDILSAQPSRGTLIDLACNQGYYSFMADHLGYNVVAVDYEEGCLNKAFAQSQGKNISYAHIDFCYPTPSFGIGNVGPNSIQRFKSDFALALGLIHHICITQRFSVKLFCETCILYSDKGVIVEFVFPDDKYVKAWEQAIPEDYNIDSIKRYFQPSYSMCSLSEVMNDDGVHRQFLYFFK</sequence>
<protein>
    <recommendedName>
        <fullName evidence="3">Methyltransferase domain-containing protein</fullName>
    </recommendedName>
</protein>
<evidence type="ECO:0008006" key="3">
    <source>
        <dbReference type="Google" id="ProtNLM"/>
    </source>
</evidence>
<organism evidence="1 2">
    <name type="scientific">Pelobium manganitolerans</name>
    <dbReference type="NCBI Taxonomy" id="1842495"/>
    <lineage>
        <taxon>Bacteria</taxon>
        <taxon>Pseudomonadati</taxon>
        <taxon>Bacteroidota</taxon>
        <taxon>Sphingobacteriia</taxon>
        <taxon>Sphingobacteriales</taxon>
        <taxon>Sphingobacteriaceae</taxon>
        <taxon>Pelobium</taxon>
    </lineage>
</organism>
<proteinExistence type="predicted"/>
<dbReference type="SUPFAM" id="SSF53335">
    <property type="entry name" value="S-adenosyl-L-methionine-dependent methyltransferases"/>
    <property type="match status" value="1"/>
</dbReference>
<dbReference type="EMBL" id="MBTA01000030">
    <property type="protein sequence ID" value="RKD12400.1"/>
    <property type="molecule type" value="Genomic_DNA"/>
</dbReference>
<dbReference type="InterPro" id="IPR029063">
    <property type="entry name" value="SAM-dependent_MTases_sf"/>
</dbReference>
<evidence type="ECO:0000313" key="1">
    <source>
        <dbReference type="EMBL" id="RKD12400.1"/>
    </source>
</evidence>
<accession>A0A419S1P5</accession>